<dbReference type="Gene3D" id="3.90.1590.10">
    <property type="entry name" value="glutathione-dependent formaldehyde- activating enzyme (gfa)"/>
    <property type="match status" value="1"/>
</dbReference>
<feature type="compositionally biased region" description="Pro residues" evidence="4">
    <location>
        <begin position="790"/>
        <end position="801"/>
    </location>
</feature>
<sequence length="1060" mass="115278">MDTCAVLQTAGSWCDLESSLCAATGIQGRPKDDALPVTRLRGDDGRIVSWSYHKRTANDRSPLLSLPPELRRQIYGWVLLMTPVRNGSPDPAYPAPEIRRCELRCLAEDEDVNDDDETVRGRRPPRLLCPDRPLCGMPTSLLRSCRQVYVEARLMPFEENEFVFVTWFASGLVTGHATVTGLLRPWQRRAMRYARIEMLGHELQDEVALRTWTALSEAWAGLRGLRVRIAGPAGGALDDVLSTETSEKQDADGGAERSESDWEPVRRVAENWAEKGALASMGDLERLEVELAVPAWSTRTKLEFCVAMQRRLKRGGSSAVVWVNTDLYEYEHEHALDANGSRANLCNECTHHVMGRRKVFVLDLTKAWGQEQGGHAVLSPGNTPLGAGSWTSILELKRRSCGQDNKDWLVRASALSESTSLVLCFSPRRSYCVYENRVAEDDTARGPHLDGVLLGACFQDDGALGVEAPPGRLPRNARACPASRARDPVSAQSWRPGRLPTAGGSPGRLIMLCLESSMRGGRGRGRGACRCCWLEMVTLGVAEWSGAPKGAWGGKGQDGWMDGGWVSGLQQPPALRSLTMWGDFWSLEELRAGAGLIPRHSYGTVPYGRKRKAGRSSQRQQRLIPSRDAPSRSLPPELRPPGSEERARFVSISWFAGPWHVDGQGGRKTDPEDAAVWSLEEGWLGTCASPARQSMAAARGADGGVASTAEGWRGGGVGPRASSDLVELNSNGVLSETGLAEYGFLGTILGPVRSGMAWHAGLASMQQHAGVHASMDGTDAPHCMWLPSEQSPPPPPPPPPTSQALSSVTHQRSLPRDRIDSPPCDNLDPSLNPTPKPSPAMDARCQCGSVAFKTPLPEPLALYICHCAECRRQTSSAFGTSAIFPRFKLPDSDLLSCYAPNRGRLGRLRLDTSPFGFDLPFGFRKSASDLLTIPKPAIAVDRPRPDKRCIGKAYDIPIRNVGAQRANTRSYFCRNCGTRLFHTTPAKNVVSVKGGCIEGLDWKKAIHLWTKSAMVPIPEGSETHSETSGSSTDYGPSQEVLDQPDDVPDSPGALMGSGGC</sequence>
<reference evidence="6 7" key="1">
    <citation type="journal article" date="2016" name="Front. Microbiol.">
        <title>Genome and transcriptome sequences reveal the specific parasitism of the nematophagous Purpureocillium lilacinum 36-1.</title>
        <authorList>
            <person name="Xie J."/>
            <person name="Li S."/>
            <person name="Mo C."/>
            <person name="Xiao X."/>
            <person name="Peng D."/>
            <person name="Wang G."/>
            <person name="Xiao Y."/>
        </authorList>
    </citation>
    <scope>NUCLEOTIDE SEQUENCE [LARGE SCALE GENOMIC DNA]</scope>
    <source>
        <strain evidence="6 7">36-1</strain>
    </source>
</reference>
<proteinExistence type="inferred from homology"/>
<dbReference type="AlphaFoldDB" id="A0A2U3EFI5"/>
<comment type="caution">
    <text evidence="6">The sequence shown here is derived from an EMBL/GenBank/DDBJ whole genome shotgun (WGS) entry which is preliminary data.</text>
</comment>
<evidence type="ECO:0000256" key="1">
    <source>
        <dbReference type="ARBA" id="ARBA00005495"/>
    </source>
</evidence>
<feature type="region of interest" description="Disordered" evidence="4">
    <location>
        <begin position="238"/>
        <end position="261"/>
    </location>
</feature>
<dbReference type="InterPro" id="IPR011057">
    <property type="entry name" value="Mss4-like_sf"/>
</dbReference>
<dbReference type="PANTHER" id="PTHR38790">
    <property type="entry name" value="2EXR DOMAIN-CONTAINING PROTEIN-RELATED"/>
    <property type="match status" value="1"/>
</dbReference>
<feature type="compositionally biased region" description="Polar residues" evidence="4">
    <location>
        <begin position="802"/>
        <end position="812"/>
    </location>
</feature>
<dbReference type="GO" id="GO:0016846">
    <property type="term" value="F:carbon-sulfur lyase activity"/>
    <property type="evidence" value="ECO:0007669"/>
    <property type="project" value="InterPro"/>
</dbReference>
<evidence type="ECO:0000259" key="5">
    <source>
        <dbReference type="Pfam" id="PF04828"/>
    </source>
</evidence>
<accession>A0A2U3EFI5</accession>
<dbReference type="Proteomes" id="UP000245956">
    <property type="component" value="Unassembled WGS sequence"/>
</dbReference>
<comment type="similarity">
    <text evidence="1">Belongs to the Gfa family.</text>
</comment>
<gene>
    <name evidence="6" type="ORF">PCL_10237</name>
</gene>
<dbReference type="SUPFAM" id="SSF51316">
    <property type="entry name" value="Mss4-like"/>
    <property type="match status" value="2"/>
</dbReference>
<protein>
    <recommendedName>
        <fullName evidence="5">CENP-V/GFA domain-containing protein</fullName>
    </recommendedName>
</protein>
<evidence type="ECO:0000256" key="2">
    <source>
        <dbReference type="ARBA" id="ARBA00022723"/>
    </source>
</evidence>
<feature type="region of interest" description="Disordered" evidence="4">
    <location>
        <begin position="607"/>
        <end position="643"/>
    </location>
</feature>
<dbReference type="InterPro" id="IPR006913">
    <property type="entry name" value="CENP-V/GFA"/>
</dbReference>
<dbReference type="EMBL" id="LCWV01000005">
    <property type="protein sequence ID" value="PWI73222.1"/>
    <property type="molecule type" value="Genomic_DNA"/>
</dbReference>
<dbReference type="Pfam" id="PF04828">
    <property type="entry name" value="GFA"/>
    <property type="match status" value="1"/>
</dbReference>
<name>A0A2U3EFI5_PURLI</name>
<evidence type="ECO:0000313" key="6">
    <source>
        <dbReference type="EMBL" id="PWI73222.1"/>
    </source>
</evidence>
<organism evidence="6 7">
    <name type="scientific">Purpureocillium lilacinum</name>
    <name type="common">Paecilomyces lilacinus</name>
    <dbReference type="NCBI Taxonomy" id="33203"/>
    <lineage>
        <taxon>Eukaryota</taxon>
        <taxon>Fungi</taxon>
        <taxon>Dikarya</taxon>
        <taxon>Ascomycota</taxon>
        <taxon>Pezizomycotina</taxon>
        <taxon>Sordariomycetes</taxon>
        <taxon>Hypocreomycetidae</taxon>
        <taxon>Hypocreales</taxon>
        <taxon>Ophiocordycipitaceae</taxon>
        <taxon>Purpureocillium</taxon>
    </lineage>
</organism>
<feature type="compositionally biased region" description="Basic and acidic residues" evidence="4">
    <location>
        <begin position="245"/>
        <end position="261"/>
    </location>
</feature>
<dbReference type="GO" id="GO:0046872">
    <property type="term" value="F:metal ion binding"/>
    <property type="evidence" value="ECO:0007669"/>
    <property type="project" value="UniProtKB-KW"/>
</dbReference>
<keyword evidence="3" id="KW-0862">Zinc</keyword>
<feature type="region of interest" description="Disordered" evidence="4">
    <location>
        <begin position="771"/>
        <end position="840"/>
    </location>
</feature>
<evidence type="ECO:0000313" key="7">
    <source>
        <dbReference type="Proteomes" id="UP000245956"/>
    </source>
</evidence>
<feature type="domain" description="CENP-V/GFA" evidence="5">
    <location>
        <begin position="841"/>
        <end position="888"/>
    </location>
</feature>
<keyword evidence="2" id="KW-0479">Metal-binding</keyword>
<dbReference type="PANTHER" id="PTHR38790:SF4">
    <property type="entry name" value="2EXR DOMAIN-CONTAINING PROTEIN"/>
    <property type="match status" value="1"/>
</dbReference>
<evidence type="ECO:0000256" key="3">
    <source>
        <dbReference type="ARBA" id="ARBA00022833"/>
    </source>
</evidence>
<evidence type="ECO:0000256" key="4">
    <source>
        <dbReference type="SAM" id="MobiDB-lite"/>
    </source>
</evidence>
<feature type="region of interest" description="Disordered" evidence="4">
    <location>
        <begin position="1018"/>
        <end position="1060"/>
    </location>
</feature>